<keyword evidence="1" id="KW-0812">Transmembrane</keyword>
<evidence type="ECO:0008006" key="4">
    <source>
        <dbReference type="Google" id="ProtNLM"/>
    </source>
</evidence>
<dbReference type="OrthoDB" id="8755534at2"/>
<reference evidence="2 3" key="1">
    <citation type="journal article" date="2011" name="Int. J. Syst. Evol. Microbiol.">
        <title>Description of Undibacterium oligocarboniphilum sp. nov., isolated from purified water, and Undibacterium pigrum strain CCUG 49012 as the type strain of Undibacterium parvum sp. nov., and emended descriptions of the genus Undibacterium and the species Undibacterium pigrum.</title>
        <authorList>
            <person name="Eder W."/>
            <person name="Wanner G."/>
            <person name="Ludwig W."/>
            <person name="Busse H.J."/>
            <person name="Ziemke-Kageler F."/>
            <person name="Lang E."/>
        </authorList>
    </citation>
    <scope>NUCLEOTIDE SEQUENCE [LARGE SCALE GENOMIC DNA]</scope>
    <source>
        <strain evidence="2 3">DSM 23061</strain>
    </source>
</reference>
<feature type="transmembrane region" description="Helical" evidence="1">
    <location>
        <begin position="141"/>
        <end position="160"/>
    </location>
</feature>
<feature type="transmembrane region" description="Helical" evidence="1">
    <location>
        <begin position="323"/>
        <end position="341"/>
    </location>
</feature>
<feature type="transmembrane region" description="Helical" evidence="1">
    <location>
        <begin position="250"/>
        <end position="268"/>
    </location>
</feature>
<dbReference type="RefSeq" id="WP_126127116.1">
    <property type="nucleotide sequence ID" value="NZ_CP034464.1"/>
</dbReference>
<evidence type="ECO:0000313" key="3">
    <source>
        <dbReference type="Proteomes" id="UP000275663"/>
    </source>
</evidence>
<gene>
    <name evidence="2" type="ORF">EJN92_06815</name>
</gene>
<keyword evidence="1" id="KW-0472">Membrane</keyword>
<protein>
    <recommendedName>
        <fullName evidence="4">YfhO family protein</fullName>
    </recommendedName>
</protein>
<feature type="transmembrane region" description="Helical" evidence="1">
    <location>
        <begin position="20"/>
        <end position="39"/>
    </location>
</feature>
<dbReference type="AlphaFoldDB" id="A0A3Q9BR28"/>
<dbReference type="Proteomes" id="UP000275663">
    <property type="component" value="Chromosome"/>
</dbReference>
<name>A0A3Q9BR28_9BURK</name>
<evidence type="ECO:0000256" key="1">
    <source>
        <dbReference type="SAM" id="Phobius"/>
    </source>
</evidence>
<feature type="transmembrane region" description="Helical" evidence="1">
    <location>
        <begin position="423"/>
        <end position="443"/>
    </location>
</feature>
<feature type="transmembrane region" description="Helical" evidence="1">
    <location>
        <begin position="116"/>
        <end position="135"/>
    </location>
</feature>
<dbReference type="KEGG" id="upv:EJN92_06815"/>
<feature type="transmembrane region" description="Helical" evidence="1">
    <location>
        <begin position="388"/>
        <end position="411"/>
    </location>
</feature>
<feature type="transmembrane region" description="Helical" evidence="1">
    <location>
        <begin position="353"/>
        <end position="376"/>
    </location>
</feature>
<evidence type="ECO:0000313" key="2">
    <source>
        <dbReference type="EMBL" id="AZP11731.1"/>
    </source>
</evidence>
<accession>A0A3Q9BR28</accession>
<proteinExistence type="predicted"/>
<keyword evidence="3" id="KW-1185">Reference proteome</keyword>
<sequence>MKKLNDNAAIEKRIDMLKALQSNWFALLFLILGFFAYGLPAVDYFTAVPGDIGDARFNSVILEHLFQWLTQKGTSLWSPTFFYPFRGVLAFSDNHFGSAFAYILFRSLGAGREVAFDSWFLVGISLNIICSYLVIKRLGLNGFSAAAGAFAFTFALPVLAQESHAQLTYRFAIPLAYYAFFEMLETKRLFPFWRVAFWTAVQFFCSIYLGIFLIYLLIASFCGVFFWSRASNFFQEMRVSIVREPIHKKIAFIAILAISTIAVSYLLYRYQSISASYGFKRSPSEIMATLPRISSYFLADHSRLSSWIGGFVTDIPMRHEHQMFFGAGIWALSIYGAAVAWSKSEMKQLAKIALFTFVFMFLFTLNLGGISLYRAISYLPGLSAVRAVTRIALVMLMPISILVAIGTQQLWNKIDIKNMSAKLVFALIIIILLGAEVVTYKIYNTSIAVWAAQQTALKNKLTMPLTADTILYVSGKSSDPSFVTELDGMILAQDMRHPTLNGYSGNAPPNYLDPSPCTSFHNRINAYAKFQELPLAAANVLAARVMVVALENCEHEPIIAGSGKIAASQAEHIQLSLSDITLDQSFLKTKLSIQNNSEADFNTLRSDGPALRVSWRFINEKSKNQELNANWEPRQDMALTIAPKTSASIDLLAILPSLPGNYQFQVSMVQDGVEWFHNMGMKIVSTPITVTTTK</sequence>
<feature type="transmembrane region" description="Helical" evidence="1">
    <location>
        <begin position="196"/>
        <end position="229"/>
    </location>
</feature>
<organism evidence="2 3">
    <name type="scientific">Undibacterium parvum</name>
    <dbReference type="NCBI Taxonomy" id="401471"/>
    <lineage>
        <taxon>Bacteria</taxon>
        <taxon>Pseudomonadati</taxon>
        <taxon>Pseudomonadota</taxon>
        <taxon>Betaproteobacteria</taxon>
        <taxon>Burkholderiales</taxon>
        <taxon>Oxalobacteraceae</taxon>
        <taxon>Undibacterium</taxon>
    </lineage>
</organism>
<dbReference type="EMBL" id="CP034464">
    <property type="protein sequence ID" value="AZP11731.1"/>
    <property type="molecule type" value="Genomic_DNA"/>
</dbReference>
<keyword evidence="1" id="KW-1133">Transmembrane helix</keyword>